<evidence type="ECO:0000256" key="5">
    <source>
        <dbReference type="ARBA" id="ARBA00022679"/>
    </source>
</evidence>
<evidence type="ECO:0000256" key="3">
    <source>
        <dbReference type="ARBA" id="ARBA00012578"/>
    </source>
</evidence>
<dbReference type="SUPFAM" id="SSF101473">
    <property type="entry name" value="DhaL-like"/>
    <property type="match status" value="1"/>
</dbReference>
<dbReference type="Gene3D" id="1.25.40.340">
    <property type="match status" value="1"/>
</dbReference>
<keyword evidence="8" id="KW-0067">ATP-binding</keyword>
<dbReference type="EC" id="2.7.1.29" evidence="1"/>
<dbReference type="SMART" id="SM01120">
    <property type="entry name" value="Dak2"/>
    <property type="match status" value="1"/>
</dbReference>
<dbReference type="Gene3D" id="3.30.1180.20">
    <property type="entry name" value="Dihydroxyacetone kinase, domain 2"/>
    <property type="match status" value="1"/>
</dbReference>
<dbReference type="GO" id="GO:0004371">
    <property type="term" value="F:glycerone kinase activity"/>
    <property type="evidence" value="ECO:0007669"/>
    <property type="project" value="UniProtKB-EC"/>
</dbReference>
<dbReference type="Pfam" id="PF02733">
    <property type="entry name" value="Dak1"/>
    <property type="match status" value="1"/>
</dbReference>
<comment type="catalytic activity">
    <reaction evidence="13">
        <text>D-glyceraldehyde + ATP = D-glyceraldehyde 3-phosphate + ADP + H(+)</text>
        <dbReference type="Rhea" id="RHEA:13941"/>
        <dbReference type="ChEBI" id="CHEBI:15378"/>
        <dbReference type="ChEBI" id="CHEBI:17378"/>
        <dbReference type="ChEBI" id="CHEBI:30616"/>
        <dbReference type="ChEBI" id="CHEBI:59776"/>
        <dbReference type="ChEBI" id="CHEBI:456216"/>
        <dbReference type="EC" id="2.7.1.28"/>
    </reaction>
</comment>
<feature type="domain" description="DhaK" evidence="17">
    <location>
        <begin position="19"/>
        <end position="347"/>
    </location>
</feature>
<dbReference type="GO" id="GO:0050354">
    <property type="term" value="F:triokinase activity"/>
    <property type="evidence" value="ECO:0007669"/>
    <property type="project" value="UniProtKB-EC"/>
</dbReference>
<dbReference type="PANTHER" id="PTHR28629">
    <property type="entry name" value="TRIOKINASE/FMN CYCLASE"/>
    <property type="match status" value="1"/>
</dbReference>
<keyword evidence="5" id="KW-0808">Transferase</keyword>
<dbReference type="GO" id="GO:0005829">
    <property type="term" value="C:cytosol"/>
    <property type="evidence" value="ECO:0007669"/>
    <property type="project" value="TreeGrafter"/>
</dbReference>
<keyword evidence="9" id="KW-0170">Cobalt</keyword>
<dbReference type="AlphaFoldDB" id="A0AAN8NZA6"/>
<dbReference type="SUPFAM" id="SSF82549">
    <property type="entry name" value="DAK1/DegV-like"/>
    <property type="match status" value="1"/>
</dbReference>
<dbReference type="InterPro" id="IPR004006">
    <property type="entry name" value="DhaK_dom"/>
</dbReference>
<keyword evidence="7" id="KW-0418">Kinase</keyword>
<dbReference type="PANTHER" id="PTHR28629:SF4">
    <property type="entry name" value="TRIOKINASE_FMN CYCLASE"/>
    <property type="match status" value="1"/>
</dbReference>
<dbReference type="EC" id="2.7.1.28" evidence="2"/>
<comment type="function">
    <text evidence="11">Catalyzes both the phosphorylation of dihydroxyacetone and of glyceraldehyde, and the splitting of ribonucleoside diphosphate-X compounds among which FAD is the best substrate. Represses IFIH1-mediated cellular antiviral response.</text>
</comment>
<evidence type="ECO:0000259" key="17">
    <source>
        <dbReference type="PROSITE" id="PS51481"/>
    </source>
</evidence>
<reference evidence="18 19" key="1">
    <citation type="submission" date="2023-10" db="EMBL/GenBank/DDBJ databases">
        <title>Genomes of two closely related lineages of the louse Polyplax serrata with different host specificities.</title>
        <authorList>
            <person name="Martinu J."/>
            <person name="Tarabai H."/>
            <person name="Stefka J."/>
            <person name="Hypsa V."/>
        </authorList>
    </citation>
    <scope>NUCLEOTIDE SEQUENCE [LARGE SCALE GENOMIC DNA]</scope>
    <source>
        <strain evidence="18">HR10_N</strain>
    </source>
</reference>
<dbReference type="GO" id="GO:0019563">
    <property type="term" value="P:glycerol catabolic process"/>
    <property type="evidence" value="ECO:0007669"/>
    <property type="project" value="TreeGrafter"/>
</dbReference>
<evidence type="ECO:0000259" key="16">
    <source>
        <dbReference type="PROSITE" id="PS51480"/>
    </source>
</evidence>
<protein>
    <recommendedName>
        <fullName evidence="4">Triokinase/FMN cyclase</fullName>
        <ecNumber evidence="2">2.7.1.28</ecNumber>
        <ecNumber evidence="1">2.7.1.29</ecNumber>
        <ecNumber evidence="3">4.6.1.15</ecNumber>
    </recommendedName>
    <alternativeName>
        <fullName evidence="10">Bifunctional ATP-dependent dihydroxyacetone kinase/FAD-AMP lyase (cyclizing)</fullName>
    </alternativeName>
</protein>
<evidence type="ECO:0000256" key="12">
    <source>
        <dbReference type="ARBA" id="ARBA00046681"/>
    </source>
</evidence>
<evidence type="ECO:0000256" key="7">
    <source>
        <dbReference type="ARBA" id="ARBA00022777"/>
    </source>
</evidence>
<dbReference type="InterPro" id="IPR036117">
    <property type="entry name" value="DhaL_dom_sf"/>
</dbReference>
<comment type="subunit">
    <text evidence="12">Homodimer. Interacts with IFIH1 (via the CARD domains), the interaction is inhibited by viral infection.</text>
</comment>
<evidence type="ECO:0000313" key="19">
    <source>
        <dbReference type="Proteomes" id="UP001372834"/>
    </source>
</evidence>
<dbReference type="GO" id="GO:0005524">
    <property type="term" value="F:ATP binding"/>
    <property type="evidence" value="ECO:0007669"/>
    <property type="project" value="UniProtKB-KW"/>
</dbReference>
<dbReference type="EC" id="4.6.1.15" evidence="3"/>
<dbReference type="FunFam" id="3.40.50.10440:FF:000001">
    <property type="entry name" value="Dihydroxyacetone kinase, DhaK subunit"/>
    <property type="match status" value="1"/>
</dbReference>
<evidence type="ECO:0000256" key="11">
    <source>
        <dbReference type="ARBA" id="ARBA00045490"/>
    </source>
</evidence>
<dbReference type="EMBL" id="JAWJWE010000038">
    <property type="protein sequence ID" value="KAK6623286.1"/>
    <property type="molecule type" value="Genomic_DNA"/>
</dbReference>
<dbReference type="Pfam" id="PF02734">
    <property type="entry name" value="Dak2"/>
    <property type="match status" value="1"/>
</dbReference>
<comment type="catalytic activity">
    <reaction evidence="15">
        <text>dihydroxyacetone + ATP = dihydroxyacetone phosphate + ADP + H(+)</text>
        <dbReference type="Rhea" id="RHEA:15773"/>
        <dbReference type="ChEBI" id="CHEBI:15378"/>
        <dbReference type="ChEBI" id="CHEBI:16016"/>
        <dbReference type="ChEBI" id="CHEBI:30616"/>
        <dbReference type="ChEBI" id="CHEBI:57642"/>
        <dbReference type="ChEBI" id="CHEBI:456216"/>
        <dbReference type="EC" id="2.7.1.29"/>
    </reaction>
</comment>
<evidence type="ECO:0000256" key="14">
    <source>
        <dbReference type="ARBA" id="ARBA00048526"/>
    </source>
</evidence>
<evidence type="ECO:0000256" key="8">
    <source>
        <dbReference type="ARBA" id="ARBA00022840"/>
    </source>
</evidence>
<dbReference type="PROSITE" id="PS51481">
    <property type="entry name" value="DHAK"/>
    <property type="match status" value="1"/>
</dbReference>
<sequence length="771" mass="85715">MCSKPKLPNYPRIHSLLEDYPDAIHNGLLGVAMANKNLVVLEKHNIIMRRDHESMRGRIKIIGGGGSGIEPSEINYVGKGMLTAAVMGRMYAAPSAEDVLVAIRELVSVGNEGILLLVKNYVGDKLNFGLALNQAVKEGIKVQMLVIGDDVVEPIKESHGRQALAGCVLIYKIAGEMAEQEFSLDEIIEECRDNILPDMGTVSLNFPTCGKTFSESLGAFIEPDEMVFGMGLYGQQGKKKIKFCNIKKAVSLTLDEFSNFSKSVLEMNNNKVILLINNHGSTSKFFENIIIMEIYSQLIKSGVSIELLYTGTFMSNVNSHGFSITLLNVSSTNTLKYLEAPTAVPAWPKPVFYNVEELKQPVAFWPTVIPPKCDHRELLLTRYADDPLGPTHCEKIAASLKQITTFAVDALISCEKQLNIIDSEAGDGDCGTNFRLGAEALKKALMNNEIDVRRPCKFLFDISDITCGAMGGMSGALCKVFFYAGGKAFQNATEITPDVCCAAFKAAVMAVKQYGKVELGERTILDVIAPAADTFESAILNGKDLIEAAYLTAATCEYKAEESKSLTTAWQKNLNVEKPLLYPDAGAHTATIWFRAVSEAFEEDGPAPSPGIFLWKFLTKDESERLLDGEVLELYPDYFITFIEQKIGSDQTLLIVLLCDIYNYCRKHYGNDPTRLSALLGTVYYTHKYFTASLWRSASEVYYFFRESILRQSVESPPKSIEIFNPEQTKSALLYFVEMYVRNLPLVRILHLPHYKLRLKLRDEVRNSGKL</sequence>
<comment type="caution">
    <text evidence="18">The sequence shown here is derived from an EMBL/GenBank/DDBJ whole genome shotgun (WGS) entry which is preliminary data.</text>
</comment>
<evidence type="ECO:0000256" key="4">
    <source>
        <dbReference type="ARBA" id="ARBA00018932"/>
    </source>
</evidence>
<dbReference type="Proteomes" id="UP001372834">
    <property type="component" value="Unassembled WGS sequence"/>
</dbReference>
<dbReference type="Pfam" id="PF14769">
    <property type="entry name" value="CLAMP"/>
    <property type="match status" value="1"/>
</dbReference>
<dbReference type="PROSITE" id="PS51480">
    <property type="entry name" value="DHAL"/>
    <property type="match status" value="1"/>
</dbReference>
<evidence type="ECO:0000256" key="9">
    <source>
        <dbReference type="ARBA" id="ARBA00023285"/>
    </source>
</evidence>
<dbReference type="InterPro" id="IPR004007">
    <property type="entry name" value="DhaL_dom"/>
</dbReference>
<gene>
    <name evidence="18" type="ORF">RUM43_009138</name>
</gene>
<organism evidence="18 19">
    <name type="scientific">Polyplax serrata</name>
    <name type="common">Common mouse louse</name>
    <dbReference type="NCBI Taxonomy" id="468196"/>
    <lineage>
        <taxon>Eukaryota</taxon>
        <taxon>Metazoa</taxon>
        <taxon>Ecdysozoa</taxon>
        <taxon>Arthropoda</taxon>
        <taxon>Hexapoda</taxon>
        <taxon>Insecta</taxon>
        <taxon>Pterygota</taxon>
        <taxon>Neoptera</taxon>
        <taxon>Paraneoptera</taxon>
        <taxon>Psocodea</taxon>
        <taxon>Troctomorpha</taxon>
        <taxon>Phthiraptera</taxon>
        <taxon>Anoplura</taxon>
        <taxon>Polyplacidae</taxon>
        <taxon>Polyplax</taxon>
    </lineage>
</organism>
<dbReference type="InterPro" id="IPR050861">
    <property type="entry name" value="Dihydroxyacetone_Kinase"/>
</dbReference>
<name>A0AAN8NZA6_POLSC</name>
<evidence type="ECO:0000313" key="18">
    <source>
        <dbReference type="EMBL" id="KAK6623286.1"/>
    </source>
</evidence>
<evidence type="ECO:0000256" key="1">
    <source>
        <dbReference type="ARBA" id="ARBA00012107"/>
    </source>
</evidence>
<evidence type="ECO:0000256" key="10">
    <source>
        <dbReference type="ARBA" id="ARBA00032426"/>
    </source>
</evidence>
<evidence type="ECO:0000256" key="6">
    <source>
        <dbReference type="ARBA" id="ARBA00022741"/>
    </source>
</evidence>
<proteinExistence type="predicted"/>
<comment type="catalytic activity">
    <reaction evidence="14">
        <text>FAD = riboflavin cyclic-4',5'-phosphate + AMP + H(+)</text>
        <dbReference type="Rhea" id="RHEA:13729"/>
        <dbReference type="ChEBI" id="CHEBI:15378"/>
        <dbReference type="ChEBI" id="CHEBI:57692"/>
        <dbReference type="ChEBI" id="CHEBI:76202"/>
        <dbReference type="ChEBI" id="CHEBI:456215"/>
        <dbReference type="EC" id="4.6.1.15"/>
    </reaction>
</comment>
<dbReference type="GO" id="GO:0034012">
    <property type="term" value="F:FAD-AMP lyase (cyclizing) activity"/>
    <property type="evidence" value="ECO:0007669"/>
    <property type="project" value="UniProtKB-EC"/>
</dbReference>
<dbReference type="InterPro" id="IPR032727">
    <property type="entry name" value="CLAMP"/>
</dbReference>
<evidence type="ECO:0000256" key="15">
    <source>
        <dbReference type="ARBA" id="ARBA00048898"/>
    </source>
</evidence>
<evidence type="ECO:0000256" key="13">
    <source>
        <dbReference type="ARBA" id="ARBA00047974"/>
    </source>
</evidence>
<dbReference type="Gene3D" id="3.40.50.10440">
    <property type="entry name" value="Dihydroxyacetone kinase, domain 1"/>
    <property type="match status" value="1"/>
</dbReference>
<keyword evidence="6" id="KW-0547">Nucleotide-binding</keyword>
<accession>A0AAN8NZA6</accession>
<evidence type="ECO:0000256" key="2">
    <source>
        <dbReference type="ARBA" id="ARBA00012110"/>
    </source>
</evidence>
<feature type="domain" description="DhaL" evidence="16">
    <location>
        <begin position="398"/>
        <end position="599"/>
    </location>
</feature>